<sequence length="175" mass="18580">MSPFTDLDVAFSDTRAGQLGFSLTAAQREPLAAADHTIGALTISIRLLGASHQIVITDDAHELCETVACLPDITTALPDSFQADGYVFSSRVIECSSAAMADLLQQIESEVEGHARAGLPALLGRFPGNELAVTAVTADIDDAALVWRTWHTYPQAGEVVVTSSRIDRDALAVRS</sequence>
<evidence type="ECO:0008006" key="3">
    <source>
        <dbReference type="Google" id="ProtNLM"/>
    </source>
</evidence>
<dbReference type="InterPro" id="IPR024486">
    <property type="entry name" value="DUF2617"/>
</dbReference>
<dbReference type="Pfam" id="PF10936">
    <property type="entry name" value="DUF2617"/>
    <property type="match status" value="1"/>
</dbReference>
<dbReference type="EMBL" id="LDTZ01000014">
    <property type="protein sequence ID" value="KNA92371.1"/>
    <property type="molecule type" value="Genomic_DNA"/>
</dbReference>
<dbReference type="Proteomes" id="UP000037247">
    <property type="component" value="Unassembled WGS sequence"/>
</dbReference>
<keyword evidence="2" id="KW-1185">Reference proteome</keyword>
<proteinExistence type="predicted"/>
<evidence type="ECO:0000313" key="1">
    <source>
        <dbReference type="EMBL" id="KNA92371.1"/>
    </source>
</evidence>
<evidence type="ECO:0000313" key="2">
    <source>
        <dbReference type="Proteomes" id="UP000037247"/>
    </source>
</evidence>
<protein>
    <recommendedName>
        <fullName evidence="3">DUF2617 family protein</fullName>
    </recommendedName>
</protein>
<reference evidence="1 2" key="1">
    <citation type="submission" date="2015-05" db="EMBL/GenBank/DDBJ databases">
        <title>Draft genome sequence of the bacterium Gordonia jacobaea a new member of the Gordonia genus.</title>
        <authorList>
            <person name="Jimenez-Galisteo G."/>
            <person name="Dominguez A."/>
            <person name="Munoz E."/>
            <person name="Vinas M."/>
        </authorList>
    </citation>
    <scope>NUCLEOTIDE SEQUENCE [LARGE SCALE GENOMIC DNA]</scope>
    <source>
        <strain evidence="2">mv1</strain>
    </source>
</reference>
<accession>A0ABR5IF93</accession>
<gene>
    <name evidence="1" type="ORF">ABW18_03230</name>
</gene>
<dbReference type="RefSeq" id="WP_049697598.1">
    <property type="nucleotide sequence ID" value="NZ_JAQDQF010000002.1"/>
</dbReference>
<name>A0ABR5IF93_9ACTN</name>
<organism evidence="1 2">
    <name type="scientific">Gordonia jacobaea</name>
    <dbReference type="NCBI Taxonomy" id="122202"/>
    <lineage>
        <taxon>Bacteria</taxon>
        <taxon>Bacillati</taxon>
        <taxon>Actinomycetota</taxon>
        <taxon>Actinomycetes</taxon>
        <taxon>Mycobacteriales</taxon>
        <taxon>Gordoniaceae</taxon>
        <taxon>Gordonia</taxon>
    </lineage>
</organism>
<comment type="caution">
    <text evidence="1">The sequence shown here is derived from an EMBL/GenBank/DDBJ whole genome shotgun (WGS) entry which is preliminary data.</text>
</comment>